<comment type="caution">
    <text evidence="1">The sequence shown here is derived from an EMBL/GenBank/DDBJ whole genome shotgun (WGS) entry which is preliminary data.</text>
</comment>
<feature type="non-terminal residue" evidence="1">
    <location>
        <position position="88"/>
    </location>
</feature>
<gene>
    <name evidence="1" type="ORF">PFISCL1PPCAC_266</name>
</gene>
<keyword evidence="2" id="KW-1185">Reference proteome</keyword>
<name>A0AAV5URN5_9BILA</name>
<proteinExistence type="predicted"/>
<feature type="non-terminal residue" evidence="1">
    <location>
        <position position="1"/>
    </location>
</feature>
<protein>
    <submittedName>
        <fullName evidence="1">Uncharacterized protein</fullName>
    </submittedName>
</protein>
<organism evidence="1 2">
    <name type="scientific">Pristionchus fissidentatus</name>
    <dbReference type="NCBI Taxonomy" id="1538716"/>
    <lineage>
        <taxon>Eukaryota</taxon>
        <taxon>Metazoa</taxon>
        <taxon>Ecdysozoa</taxon>
        <taxon>Nematoda</taxon>
        <taxon>Chromadorea</taxon>
        <taxon>Rhabditida</taxon>
        <taxon>Rhabditina</taxon>
        <taxon>Diplogasteromorpha</taxon>
        <taxon>Diplogasteroidea</taxon>
        <taxon>Neodiplogasteridae</taxon>
        <taxon>Pristionchus</taxon>
    </lineage>
</organism>
<accession>A0AAV5URN5</accession>
<dbReference type="Proteomes" id="UP001432322">
    <property type="component" value="Unassembled WGS sequence"/>
</dbReference>
<reference evidence="1" key="1">
    <citation type="submission" date="2023-10" db="EMBL/GenBank/DDBJ databases">
        <title>Genome assembly of Pristionchus species.</title>
        <authorList>
            <person name="Yoshida K."/>
            <person name="Sommer R.J."/>
        </authorList>
    </citation>
    <scope>NUCLEOTIDE SEQUENCE</scope>
    <source>
        <strain evidence="1">RS5133</strain>
    </source>
</reference>
<sequence length="88" mass="10142">NQLAYRSIQLSRVEHRSEQRPRRFLATGRYHLKEIEMVEEPVDGVFRVSNLLLSILLQHLVVAFHLQHSVKHLIDGVLALLPVLVAAR</sequence>
<evidence type="ECO:0000313" key="2">
    <source>
        <dbReference type="Proteomes" id="UP001432322"/>
    </source>
</evidence>
<dbReference type="EMBL" id="BTSY01000001">
    <property type="protein sequence ID" value="GMT08969.1"/>
    <property type="molecule type" value="Genomic_DNA"/>
</dbReference>
<evidence type="ECO:0000313" key="1">
    <source>
        <dbReference type="EMBL" id="GMT08969.1"/>
    </source>
</evidence>
<dbReference type="AlphaFoldDB" id="A0AAV5URN5"/>